<comment type="caution">
    <text evidence="3">The sequence shown here is derived from an EMBL/GenBank/DDBJ whole genome shotgun (WGS) entry which is preliminary data.</text>
</comment>
<dbReference type="EMBL" id="BAABGM010000015">
    <property type="protein sequence ID" value="GAA4408743.1"/>
    <property type="molecule type" value="Genomic_DNA"/>
</dbReference>
<feature type="region of interest" description="Disordered" evidence="1">
    <location>
        <begin position="232"/>
        <end position="389"/>
    </location>
</feature>
<dbReference type="InterPro" id="IPR052258">
    <property type="entry name" value="Diverse_Func_Domain-Protein"/>
</dbReference>
<feature type="compositionally biased region" description="Gly residues" evidence="1">
    <location>
        <begin position="317"/>
        <end position="326"/>
    </location>
</feature>
<evidence type="ECO:0000313" key="3">
    <source>
        <dbReference type="EMBL" id="GAA4408743.1"/>
    </source>
</evidence>
<dbReference type="InterPro" id="IPR003615">
    <property type="entry name" value="HNH_nuc"/>
</dbReference>
<evidence type="ECO:0000259" key="2">
    <source>
        <dbReference type="SMART" id="SM00507"/>
    </source>
</evidence>
<feature type="compositionally biased region" description="Polar residues" evidence="1">
    <location>
        <begin position="300"/>
        <end position="310"/>
    </location>
</feature>
<evidence type="ECO:0000313" key="4">
    <source>
        <dbReference type="Proteomes" id="UP001500945"/>
    </source>
</evidence>
<dbReference type="PANTHER" id="PTHR37612">
    <property type="entry name" value="FIBROIN HEAVY CHAIN FIB-H LIKE PROTEIN"/>
    <property type="match status" value="1"/>
</dbReference>
<feature type="domain" description="HNH nuclease" evidence="2">
    <location>
        <begin position="482"/>
        <end position="534"/>
    </location>
</feature>
<dbReference type="RefSeq" id="WP_345206773.1">
    <property type="nucleotide sequence ID" value="NZ_BAABGM010000015.1"/>
</dbReference>
<evidence type="ECO:0000256" key="1">
    <source>
        <dbReference type="SAM" id="MobiDB-lite"/>
    </source>
</evidence>
<accession>A0ABP8KLK9</accession>
<dbReference type="Proteomes" id="UP001500945">
    <property type="component" value="Unassembled WGS sequence"/>
</dbReference>
<proteinExistence type="predicted"/>
<protein>
    <recommendedName>
        <fullName evidence="2">HNH nuclease domain-containing protein</fullName>
    </recommendedName>
</protein>
<reference evidence="4" key="1">
    <citation type="journal article" date="2019" name="Int. J. Syst. Evol. Microbiol.">
        <title>The Global Catalogue of Microorganisms (GCM) 10K type strain sequencing project: providing services to taxonomists for standard genome sequencing and annotation.</title>
        <authorList>
            <consortium name="The Broad Institute Genomics Platform"/>
            <consortium name="The Broad Institute Genome Sequencing Center for Infectious Disease"/>
            <person name="Wu L."/>
            <person name="Ma J."/>
        </authorList>
    </citation>
    <scope>NUCLEOTIDE SEQUENCE [LARGE SCALE GENOMIC DNA]</scope>
    <source>
        <strain evidence="4">JCM 17809</strain>
    </source>
</reference>
<feature type="compositionally biased region" description="Gly residues" evidence="1">
    <location>
        <begin position="239"/>
        <end position="272"/>
    </location>
</feature>
<gene>
    <name evidence="3" type="ORF">GCM10023168_26560</name>
</gene>
<dbReference type="Pfam" id="PF02720">
    <property type="entry name" value="DUF222"/>
    <property type="match status" value="2"/>
</dbReference>
<feature type="region of interest" description="Disordered" evidence="1">
    <location>
        <begin position="173"/>
        <end position="192"/>
    </location>
</feature>
<name>A0ABP8KLK9_9MICO</name>
<dbReference type="CDD" id="cd00085">
    <property type="entry name" value="HNHc"/>
    <property type="match status" value="1"/>
</dbReference>
<dbReference type="PANTHER" id="PTHR37612:SF20">
    <property type="entry name" value="PER-HEXAMER REPEAT PROTEIN 5-RELATED"/>
    <property type="match status" value="1"/>
</dbReference>
<organism evidence="3 4">
    <name type="scientific">Fodinibacter luteus</name>
    <dbReference type="NCBI Taxonomy" id="552064"/>
    <lineage>
        <taxon>Bacteria</taxon>
        <taxon>Bacillati</taxon>
        <taxon>Actinomycetota</taxon>
        <taxon>Actinomycetes</taxon>
        <taxon>Micrococcales</taxon>
        <taxon>Intrasporangiaceae</taxon>
        <taxon>Fodinibacter (ex Wang et al. 2009)</taxon>
    </lineage>
</organism>
<dbReference type="InterPro" id="IPR003870">
    <property type="entry name" value="DUF222"/>
</dbReference>
<dbReference type="SMART" id="SM00507">
    <property type="entry name" value="HNHc"/>
    <property type="match status" value="1"/>
</dbReference>
<sequence>MATVIAFSPDTGTLPVVAGVARVHEVLDGVGTGAVGHVTGHDVAEADRAIARLEALRLRLVAAADRQDAASQAGMTGTPAWLASHTRSWGGKAAADVSLATALEESLPLTKQALAEGALSTAHASVIASAVSRMPETMTEEERHKVESSLVALARRVDPARLRREARRALAAAERSAEESAAHEDGELRSEEARAEARVRLTMHDNQDGTVTGHFTVPALAASILRKVIQQMASPRRQGPGGSGSEAGAAGGRGDGCSSGASSSGGGFGGAGSDSEPQPASDSGCGSRSGSGDGKERSSGAGSDSEPQPASDSGCGSRSGSGSGSGDGKERPSGAGSDTDAASDLFDGTGGGRGDLPPESSSAGAAFGKTARRDGAASGRGESATGWGGFDWAQRQGQAFVELLEHLDTERLNGKVAATVVVTIDHDRLIESLGAAHLDTGHDLSASEARRLACSAGILPAVLGGTSLPLDLGRVNRFFSEAQRVALATTYEECAAEGCDRPYAWCELHHEDPWAKGGRTDLHLAVPLCGFHHRRAHDPRYEATIRTGSDCRKSLVLRRRP</sequence>
<feature type="compositionally biased region" description="Basic and acidic residues" evidence="1">
    <location>
        <begin position="175"/>
        <end position="192"/>
    </location>
</feature>
<keyword evidence="4" id="KW-1185">Reference proteome</keyword>